<keyword evidence="5 6" id="KW-0269">Exonuclease</keyword>
<dbReference type="SUPFAM" id="SSF53098">
    <property type="entry name" value="Ribonuclease H-like"/>
    <property type="match status" value="1"/>
</dbReference>
<dbReference type="CDD" id="cd06142">
    <property type="entry name" value="RNaseD_exo"/>
    <property type="match status" value="1"/>
</dbReference>
<dbReference type="InterPro" id="IPR012337">
    <property type="entry name" value="RNaseH-like_sf"/>
</dbReference>
<accession>A0ABP9C648</accession>
<evidence type="ECO:0000256" key="1">
    <source>
        <dbReference type="ARBA" id="ARBA00022490"/>
    </source>
</evidence>
<gene>
    <name evidence="6 8" type="primary">rnd</name>
    <name evidence="8" type="ORF">GCM10023307_35400</name>
</gene>
<comment type="subcellular location">
    <subcellularLocation>
        <location evidence="6">Cytoplasm</location>
    </subcellularLocation>
</comment>
<evidence type="ECO:0000259" key="7">
    <source>
        <dbReference type="PROSITE" id="PS50967"/>
    </source>
</evidence>
<evidence type="ECO:0000256" key="4">
    <source>
        <dbReference type="ARBA" id="ARBA00022801"/>
    </source>
</evidence>
<dbReference type="SMART" id="SM00474">
    <property type="entry name" value="35EXOc"/>
    <property type="match status" value="1"/>
</dbReference>
<evidence type="ECO:0000313" key="8">
    <source>
        <dbReference type="EMBL" id="GAA4805634.1"/>
    </source>
</evidence>
<dbReference type="Pfam" id="PF01612">
    <property type="entry name" value="DNA_pol_A_exo1"/>
    <property type="match status" value="1"/>
</dbReference>
<dbReference type="EC" id="3.1.13.5" evidence="6"/>
<dbReference type="RefSeq" id="WP_345304691.1">
    <property type="nucleotide sequence ID" value="NZ_BAABJE010000023.1"/>
</dbReference>
<feature type="domain" description="HRDC" evidence="7">
    <location>
        <begin position="210"/>
        <end position="290"/>
    </location>
</feature>
<name>A0ABP9C648_9GAMM</name>
<comment type="similarity">
    <text evidence="6">Belongs to the RNase D family.</text>
</comment>
<evidence type="ECO:0000256" key="5">
    <source>
        <dbReference type="ARBA" id="ARBA00022839"/>
    </source>
</evidence>
<dbReference type="PANTHER" id="PTHR47649">
    <property type="entry name" value="RIBONUCLEASE D"/>
    <property type="match status" value="1"/>
</dbReference>
<comment type="cofactor">
    <cofactor evidence="6">
        <name>a divalent metal cation</name>
        <dbReference type="ChEBI" id="CHEBI:60240"/>
    </cofactor>
</comment>
<dbReference type="Gene3D" id="1.10.150.80">
    <property type="entry name" value="HRDC domain"/>
    <property type="match status" value="2"/>
</dbReference>
<dbReference type="InterPro" id="IPR044876">
    <property type="entry name" value="HRDC_dom_sf"/>
</dbReference>
<dbReference type="PROSITE" id="PS50967">
    <property type="entry name" value="HRDC"/>
    <property type="match status" value="1"/>
</dbReference>
<dbReference type="NCBIfam" id="TIGR01388">
    <property type="entry name" value="rnd"/>
    <property type="match status" value="1"/>
</dbReference>
<evidence type="ECO:0000256" key="2">
    <source>
        <dbReference type="ARBA" id="ARBA00022694"/>
    </source>
</evidence>
<reference evidence="9" key="1">
    <citation type="journal article" date="2019" name="Int. J. Syst. Evol. Microbiol.">
        <title>The Global Catalogue of Microorganisms (GCM) 10K type strain sequencing project: providing services to taxonomists for standard genome sequencing and annotation.</title>
        <authorList>
            <consortium name="The Broad Institute Genomics Platform"/>
            <consortium name="The Broad Institute Genome Sequencing Center for Infectious Disease"/>
            <person name="Wu L."/>
            <person name="Ma J."/>
        </authorList>
    </citation>
    <scope>NUCLEOTIDE SEQUENCE [LARGE SCALE GENOMIC DNA]</scope>
    <source>
        <strain evidence="9">JCM 18204</strain>
    </source>
</reference>
<dbReference type="InterPro" id="IPR010997">
    <property type="entry name" value="HRDC-like_sf"/>
</dbReference>
<evidence type="ECO:0000313" key="9">
    <source>
        <dbReference type="Proteomes" id="UP001499959"/>
    </source>
</evidence>
<protein>
    <recommendedName>
        <fullName evidence="6">Ribonuclease D</fullName>
        <shortName evidence="6">RNase D</shortName>
        <ecNumber evidence="6">3.1.13.5</ecNumber>
    </recommendedName>
</protein>
<dbReference type="PANTHER" id="PTHR47649:SF1">
    <property type="entry name" value="RIBONUCLEASE D"/>
    <property type="match status" value="1"/>
</dbReference>
<dbReference type="SUPFAM" id="SSF47819">
    <property type="entry name" value="HRDC-like"/>
    <property type="match status" value="2"/>
</dbReference>
<proteinExistence type="inferred from homology"/>
<keyword evidence="3 6" id="KW-0540">Nuclease</keyword>
<dbReference type="Proteomes" id="UP001499959">
    <property type="component" value="Unassembled WGS sequence"/>
</dbReference>
<dbReference type="InterPro" id="IPR002121">
    <property type="entry name" value="HRDC_dom"/>
</dbReference>
<organism evidence="8 9">
    <name type="scientific">Lysobacter hankyongensis</name>
    <dbReference type="NCBI Taxonomy" id="1176535"/>
    <lineage>
        <taxon>Bacteria</taxon>
        <taxon>Pseudomonadati</taxon>
        <taxon>Pseudomonadota</taxon>
        <taxon>Gammaproteobacteria</taxon>
        <taxon>Lysobacterales</taxon>
        <taxon>Lysobacteraceae</taxon>
        <taxon>Lysobacter</taxon>
    </lineage>
</organism>
<dbReference type="InterPro" id="IPR002562">
    <property type="entry name" value="3'-5'_exonuclease_dom"/>
</dbReference>
<keyword evidence="1 6" id="KW-0963">Cytoplasm</keyword>
<dbReference type="HAMAP" id="MF_01899">
    <property type="entry name" value="RNase_D"/>
    <property type="match status" value="1"/>
</dbReference>
<dbReference type="Pfam" id="PF00570">
    <property type="entry name" value="HRDC"/>
    <property type="match status" value="1"/>
</dbReference>
<keyword evidence="2 6" id="KW-0819">tRNA processing</keyword>
<dbReference type="InterPro" id="IPR036397">
    <property type="entry name" value="RNaseH_sf"/>
</dbReference>
<keyword evidence="9" id="KW-1185">Reference proteome</keyword>
<dbReference type="EMBL" id="BAABJE010000023">
    <property type="protein sequence ID" value="GAA4805634.1"/>
    <property type="molecule type" value="Genomic_DNA"/>
</dbReference>
<keyword evidence="4 6" id="KW-0378">Hydrolase</keyword>
<dbReference type="Gene3D" id="3.30.420.10">
    <property type="entry name" value="Ribonuclease H-like superfamily/Ribonuclease H"/>
    <property type="match status" value="1"/>
</dbReference>
<comment type="function">
    <text evidence="6">Exonuclease involved in the 3' processing of various precursor tRNAs. Initiates hydrolysis at the 3'-terminus of an RNA molecule and releases 5'-mononucleotides.</text>
</comment>
<evidence type="ECO:0000256" key="3">
    <source>
        <dbReference type="ARBA" id="ARBA00022722"/>
    </source>
</evidence>
<sequence length="365" mass="40515">MPHWITDPAALDALIAAPPAVLALDTEFVRERTYWPQLALVQIAAGEGDDDILLVDPLAPGMPAALARVLADPRSLKLMHSAGEDLIALKYTCNALPQPLFDTQIAAALCGIGAGLGYQRLVQELLGVTVDKGETRSDWLRRPLSPSQLHYAADDVRHLAAVWRTLRDRLDSAGRMPWLEEDCARMLANAAQDEPERWPHLAMRSAQFLDRDGQVRLLRLLRWRETQARASDRPRSWILDNELAPLLARTPPRDLAELQKVFDGQPKAPRKLAAQVLDALHAPLPDEDAMPLARIDDRDRQAYKRLQQAVAERSAELGLPDGVLASRRWLEALQDGEDWPGALAGWRRSQLEPALAPVLAAIGNR</sequence>
<comment type="catalytic activity">
    <reaction evidence="6">
        <text>Exonucleolytic cleavage that removes extra residues from the 3'-terminus of tRNA to produce 5'-mononucleotides.</text>
        <dbReference type="EC" id="3.1.13.5"/>
    </reaction>
</comment>
<dbReference type="InterPro" id="IPR006292">
    <property type="entry name" value="RNase_D"/>
</dbReference>
<comment type="caution">
    <text evidence="8">The sequence shown here is derived from an EMBL/GenBank/DDBJ whole genome shotgun (WGS) entry which is preliminary data.</text>
</comment>
<dbReference type="InterPro" id="IPR051086">
    <property type="entry name" value="RNase_D-like"/>
</dbReference>
<evidence type="ECO:0000256" key="6">
    <source>
        <dbReference type="HAMAP-Rule" id="MF_01899"/>
    </source>
</evidence>